<feature type="active site" description="Charge relay system" evidence="5">
    <location>
        <position position="154"/>
    </location>
</feature>
<evidence type="ECO:0000256" key="1">
    <source>
        <dbReference type="ARBA" id="ARBA00011073"/>
    </source>
</evidence>
<evidence type="ECO:0000256" key="3">
    <source>
        <dbReference type="ARBA" id="ARBA00022801"/>
    </source>
</evidence>
<evidence type="ECO:0000259" key="8">
    <source>
        <dbReference type="Pfam" id="PF00082"/>
    </source>
</evidence>
<protein>
    <submittedName>
        <fullName evidence="9">S8 family serine peptidase</fullName>
    </submittedName>
</protein>
<evidence type="ECO:0000256" key="6">
    <source>
        <dbReference type="RuleBase" id="RU003355"/>
    </source>
</evidence>
<name>A0ABW6WC76_9ACTN</name>
<keyword evidence="4 5" id="KW-0720">Serine protease</keyword>
<dbReference type="InterPro" id="IPR050131">
    <property type="entry name" value="Peptidase_S8_subtilisin-like"/>
</dbReference>
<dbReference type="InterPro" id="IPR000209">
    <property type="entry name" value="Peptidase_S8/S53_dom"/>
</dbReference>
<dbReference type="InterPro" id="IPR015500">
    <property type="entry name" value="Peptidase_S8_subtilisin-rel"/>
</dbReference>
<dbReference type="RefSeq" id="WP_157296504.1">
    <property type="nucleotide sequence ID" value="NZ_JBIAZU010000003.1"/>
</dbReference>
<dbReference type="Gene3D" id="3.40.50.200">
    <property type="entry name" value="Peptidase S8/S53 domain"/>
    <property type="match status" value="1"/>
</dbReference>
<dbReference type="InterPro" id="IPR022398">
    <property type="entry name" value="Peptidase_S8_His-AS"/>
</dbReference>
<dbReference type="PROSITE" id="PS00136">
    <property type="entry name" value="SUBTILASE_ASP"/>
    <property type="match status" value="1"/>
</dbReference>
<dbReference type="PROSITE" id="PS51892">
    <property type="entry name" value="SUBTILASE"/>
    <property type="match status" value="1"/>
</dbReference>
<gene>
    <name evidence="9" type="ORF">ACFY35_15855</name>
</gene>
<feature type="domain" description="Peptidase S8/S53" evidence="8">
    <location>
        <begin position="145"/>
        <end position="412"/>
    </location>
</feature>
<keyword evidence="10" id="KW-1185">Reference proteome</keyword>
<proteinExistence type="inferred from homology"/>
<evidence type="ECO:0000313" key="10">
    <source>
        <dbReference type="Proteomes" id="UP001602245"/>
    </source>
</evidence>
<dbReference type="Pfam" id="PF00082">
    <property type="entry name" value="Peptidase_S8"/>
    <property type="match status" value="1"/>
</dbReference>
<keyword evidence="7" id="KW-0732">Signal</keyword>
<sequence>MRRTAAIALLILLFAPVVPASAAPSFMRVVVRLRMQVDPGGIHGRTRHERQTSLVRALRARAGADQPGLLGLLRHRKAQGLVTDVTPLWVVNAVAVTATPSVVREMAARPEVARIDPDVVAATVPIEPNVAAVGAPALWDLGLTGAGAVVAIMDTGVDATHPDLASGFRGGTNSWYDPNGQHPTSPIDLSGHGTAVAGVIVGGSAGGTAIGVAPGAQWIGVKIFNDRGTASTSAIHKGFQWLFDPDGNPATADAPDVVNASWTGSAGGCSLEFQPDLRNLRAAGILPVFSAGNYGSAAGTVLSPANLPEAFAVGSVDNAGLIDPSSSRGPSACDQRVQPRVVAPGVGVHTTDLYGGYVDSSGTSIAAPHATGVAALLLGAYPDLSADRLQSALETTADDLGSAGPDNAYGYGRVNAAAALQWLATAPDFTVGVAPSSPSVAPGGSATLGVTVTPVNGFAAGVTLAVSGLPAQASATITGNSQIVITTGSAVLPGTYLVAVTATGGGLSRTAYARLTVTPPPGFAMAVSPASITVTRGQIASYTVATSSIGNFSGAVTVAVTGASATVSPNPVATPGTATMRVPTVSPGTYKLTVTGTSGGIQHQAMVTLIVR</sequence>
<dbReference type="PANTHER" id="PTHR43806:SF11">
    <property type="entry name" value="CEREVISIN-RELATED"/>
    <property type="match status" value="1"/>
</dbReference>
<dbReference type="EMBL" id="JBIAZU010000003">
    <property type="protein sequence ID" value="MFF5290917.1"/>
    <property type="molecule type" value="Genomic_DNA"/>
</dbReference>
<feature type="signal peptide" evidence="7">
    <location>
        <begin position="1"/>
        <end position="22"/>
    </location>
</feature>
<evidence type="ECO:0000313" key="9">
    <source>
        <dbReference type="EMBL" id="MFF5290917.1"/>
    </source>
</evidence>
<keyword evidence="2 5" id="KW-0645">Protease</keyword>
<organism evidence="9 10">
    <name type="scientific">Paractinoplanes globisporus</name>
    <dbReference type="NCBI Taxonomy" id="113565"/>
    <lineage>
        <taxon>Bacteria</taxon>
        <taxon>Bacillati</taxon>
        <taxon>Actinomycetota</taxon>
        <taxon>Actinomycetes</taxon>
        <taxon>Micromonosporales</taxon>
        <taxon>Micromonosporaceae</taxon>
        <taxon>Paractinoplanes</taxon>
    </lineage>
</organism>
<dbReference type="PRINTS" id="PR00723">
    <property type="entry name" value="SUBTILISIN"/>
</dbReference>
<dbReference type="InterPro" id="IPR036852">
    <property type="entry name" value="Peptidase_S8/S53_dom_sf"/>
</dbReference>
<dbReference type="PROSITE" id="PS00138">
    <property type="entry name" value="SUBTILASE_SER"/>
    <property type="match status" value="1"/>
</dbReference>
<evidence type="ECO:0000256" key="5">
    <source>
        <dbReference type="PROSITE-ProRule" id="PRU01240"/>
    </source>
</evidence>
<feature type="active site" description="Charge relay system" evidence="5">
    <location>
        <position position="192"/>
    </location>
</feature>
<dbReference type="PANTHER" id="PTHR43806">
    <property type="entry name" value="PEPTIDASE S8"/>
    <property type="match status" value="1"/>
</dbReference>
<feature type="active site" description="Charge relay system" evidence="5">
    <location>
        <position position="364"/>
    </location>
</feature>
<accession>A0ABW6WC76</accession>
<dbReference type="Proteomes" id="UP001602245">
    <property type="component" value="Unassembled WGS sequence"/>
</dbReference>
<evidence type="ECO:0000256" key="7">
    <source>
        <dbReference type="SAM" id="SignalP"/>
    </source>
</evidence>
<evidence type="ECO:0000256" key="4">
    <source>
        <dbReference type="ARBA" id="ARBA00022825"/>
    </source>
</evidence>
<keyword evidence="3 5" id="KW-0378">Hydrolase</keyword>
<feature type="chain" id="PRO_5046283479" evidence="7">
    <location>
        <begin position="23"/>
        <end position="612"/>
    </location>
</feature>
<dbReference type="PROSITE" id="PS00137">
    <property type="entry name" value="SUBTILASE_HIS"/>
    <property type="match status" value="1"/>
</dbReference>
<comment type="similarity">
    <text evidence="1 5 6">Belongs to the peptidase S8 family.</text>
</comment>
<dbReference type="SUPFAM" id="SSF52743">
    <property type="entry name" value="Subtilisin-like"/>
    <property type="match status" value="1"/>
</dbReference>
<dbReference type="InterPro" id="IPR023827">
    <property type="entry name" value="Peptidase_S8_Asp-AS"/>
</dbReference>
<comment type="caution">
    <text evidence="9">The sequence shown here is derived from an EMBL/GenBank/DDBJ whole genome shotgun (WGS) entry which is preliminary data.</text>
</comment>
<evidence type="ECO:0000256" key="2">
    <source>
        <dbReference type="ARBA" id="ARBA00022670"/>
    </source>
</evidence>
<dbReference type="InterPro" id="IPR023828">
    <property type="entry name" value="Peptidase_S8_Ser-AS"/>
</dbReference>
<reference evidence="9 10" key="1">
    <citation type="submission" date="2024-10" db="EMBL/GenBank/DDBJ databases">
        <title>The Natural Products Discovery Center: Release of the First 8490 Sequenced Strains for Exploring Actinobacteria Biosynthetic Diversity.</title>
        <authorList>
            <person name="Kalkreuter E."/>
            <person name="Kautsar S.A."/>
            <person name="Yang D."/>
            <person name="Bader C.D."/>
            <person name="Teijaro C.N."/>
            <person name="Fluegel L."/>
            <person name="Davis C.M."/>
            <person name="Simpson J.R."/>
            <person name="Lauterbach L."/>
            <person name="Steele A.D."/>
            <person name="Gui C."/>
            <person name="Meng S."/>
            <person name="Li G."/>
            <person name="Viehrig K."/>
            <person name="Ye F."/>
            <person name="Su P."/>
            <person name="Kiefer A.F."/>
            <person name="Nichols A."/>
            <person name="Cepeda A.J."/>
            <person name="Yan W."/>
            <person name="Fan B."/>
            <person name="Jiang Y."/>
            <person name="Adhikari A."/>
            <person name="Zheng C.-J."/>
            <person name="Schuster L."/>
            <person name="Cowan T.M."/>
            <person name="Smanski M.J."/>
            <person name="Chevrette M.G."/>
            <person name="De Carvalho L.P.S."/>
            <person name="Shen B."/>
        </authorList>
    </citation>
    <scope>NUCLEOTIDE SEQUENCE [LARGE SCALE GENOMIC DNA]</scope>
    <source>
        <strain evidence="9 10">NPDC000087</strain>
    </source>
</reference>